<feature type="active site" description="Proton donor" evidence="10">
    <location>
        <position position="66"/>
    </location>
</feature>
<dbReference type="InterPro" id="IPR002125">
    <property type="entry name" value="CMP_dCMP_dom"/>
</dbReference>
<feature type="binding site" evidence="12">
    <location>
        <position position="100"/>
    </location>
    <ligand>
        <name>Zn(2+)</name>
        <dbReference type="ChEBI" id="CHEBI:29105"/>
        <note>catalytic</note>
    </ligand>
</feature>
<dbReference type="InterPro" id="IPR016192">
    <property type="entry name" value="APOBEC/CMP_deaminase_Zn-bd"/>
</dbReference>
<dbReference type="PROSITE" id="PS00903">
    <property type="entry name" value="CYT_DCMP_DEAMINASES_1"/>
    <property type="match status" value="1"/>
</dbReference>
<comment type="similarity">
    <text evidence="3 13">Belongs to the cytidine and deoxycytidylate deaminase family.</text>
</comment>
<dbReference type="NCBIfam" id="TIGR01354">
    <property type="entry name" value="cyt_deam_tetra"/>
    <property type="match status" value="1"/>
</dbReference>
<organism evidence="15 16">
    <name type="scientific">Russula ochroleuca</name>
    <dbReference type="NCBI Taxonomy" id="152965"/>
    <lineage>
        <taxon>Eukaryota</taxon>
        <taxon>Fungi</taxon>
        <taxon>Dikarya</taxon>
        <taxon>Basidiomycota</taxon>
        <taxon>Agaricomycotina</taxon>
        <taxon>Agaricomycetes</taxon>
        <taxon>Russulales</taxon>
        <taxon>Russulaceae</taxon>
        <taxon>Russula</taxon>
    </lineage>
</organism>
<comment type="function">
    <text evidence="2 13">This enzyme scavenges exogenous and endogenous cytidine and 2'-deoxycytidine for UMP synthesis.</text>
</comment>
<comment type="catalytic activity">
    <reaction evidence="9 13">
        <text>cytidine + H2O + H(+) = uridine + NH4(+)</text>
        <dbReference type="Rhea" id="RHEA:16069"/>
        <dbReference type="ChEBI" id="CHEBI:15377"/>
        <dbReference type="ChEBI" id="CHEBI:15378"/>
        <dbReference type="ChEBI" id="CHEBI:16704"/>
        <dbReference type="ChEBI" id="CHEBI:17562"/>
        <dbReference type="ChEBI" id="CHEBI:28938"/>
        <dbReference type="EC" id="3.5.4.5"/>
    </reaction>
</comment>
<dbReference type="GO" id="GO:0008270">
    <property type="term" value="F:zinc ion binding"/>
    <property type="evidence" value="ECO:0007669"/>
    <property type="project" value="UniProtKB-UniRule"/>
</dbReference>
<dbReference type="Gene3D" id="3.40.140.10">
    <property type="entry name" value="Cytidine Deaminase, domain 2"/>
    <property type="match status" value="1"/>
</dbReference>
<dbReference type="InterPro" id="IPR006262">
    <property type="entry name" value="Cyt_deam_tetra"/>
</dbReference>
<dbReference type="SUPFAM" id="SSF53927">
    <property type="entry name" value="Cytidine deaminase-like"/>
    <property type="match status" value="1"/>
</dbReference>
<reference evidence="15" key="1">
    <citation type="submission" date="2019-10" db="EMBL/GenBank/DDBJ databases">
        <authorList>
            <consortium name="DOE Joint Genome Institute"/>
            <person name="Kuo A."/>
            <person name="Miyauchi S."/>
            <person name="Kiss E."/>
            <person name="Drula E."/>
            <person name="Kohler A."/>
            <person name="Sanchez-Garcia M."/>
            <person name="Andreopoulos B."/>
            <person name="Barry K.W."/>
            <person name="Bonito G."/>
            <person name="Buee M."/>
            <person name="Carver A."/>
            <person name="Chen C."/>
            <person name="Cichocki N."/>
            <person name="Clum A."/>
            <person name="Culley D."/>
            <person name="Crous P.W."/>
            <person name="Fauchery L."/>
            <person name="Girlanda M."/>
            <person name="Hayes R."/>
            <person name="Keri Z."/>
            <person name="LaButti K."/>
            <person name="Lipzen A."/>
            <person name="Lombard V."/>
            <person name="Magnuson J."/>
            <person name="Maillard F."/>
            <person name="Morin E."/>
            <person name="Murat C."/>
            <person name="Nolan M."/>
            <person name="Ohm R."/>
            <person name="Pangilinan J."/>
            <person name="Pereira M."/>
            <person name="Perotto S."/>
            <person name="Peter M."/>
            <person name="Riley R."/>
            <person name="Sitrit Y."/>
            <person name="Stielow B."/>
            <person name="Szollosi G."/>
            <person name="Zifcakova L."/>
            <person name="Stursova M."/>
            <person name="Spatafora J.W."/>
            <person name="Tedersoo L."/>
            <person name="Vaario L.-M."/>
            <person name="Yamada A."/>
            <person name="Yan M."/>
            <person name="Wang P."/>
            <person name="Xu J."/>
            <person name="Bruns T."/>
            <person name="Baldrian P."/>
            <person name="Vilgalys R."/>
            <person name="Henrissat B."/>
            <person name="Grigoriev I.V."/>
            <person name="Hibbett D."/>
            <person name="Nagy L.G."/>
            <person name="Martin F.M."/>
        </authorList>
    </citation>
    <scope>NUCLEOTIDE SEQUENCE</scope>
    <source>
        <strain evidence="15">Prilba</strain>
    </source>
</reference>
<feature type="binding site" evidence="11">
    <location>
        <begin position="53"/>
        <end position="59"/>
    </location>
    <ligand>
        <name>substrate</name>
    </ligand>
</feature>
<evidence type="ECO:0000256" key="13">
    <source>
        <dbReference type="RuleBase" id="RU364006"/>
    </source>
</evidence>
<dbReference type="Proteomes" id="UP000759537">
    <property type="component" value="Unassembled WGS sequence"/>
</dbReference>
<dbReference type="InterPro" id="IPR016193">
    <property type="entry name" value="Cytidine_deaminase-like"/>
</dbReference>
<dbReference type="FunFam" id="3.40.140.10:FF:000008">
    <property type="entry name" value="Cytidine deaminase"/>
    <property type="match status" value="1"/>
</dbReference>
<proteinExistence type="inferred from homology"/>
<dbReference type="CDD" id="cd01283">
    <property type="entry name" value="cytidine_deaminase"/>
    <property type="match status" value="1"/>
</dbReference>
<evidence type="ECO:0000256" key="6">
    <source>
        <dbReference type="ARBA" id="ARBA00022801"/>
    </source>
</evidence>
<comment type="catalytic activity">
    <reaction evidence="13">
        <text>2'-deoxycytidine + H2O + H(+) = 2'-deoxyuridine + NH4(+)</text>
        <dbReference type="Rhea" id="RHEA:13433"/>
        <dbReference type="ChEBI" id="CHEBI:15377"/>
        <dbReference type="ChEBI" id="CHEBI:15378"/>
        <dbReference type="ChEBI" id="CHEBI:15698"/>
        <dbReference type="ChEBI" id="CHEBI:16450"/>
        <dbReference type="ChEBI" id="CHEBI:28938"/>
        <dbReference type="EC" id="3.5.4.5"/>
    </reaction>
</comment>
<dbReference type="EMBL" id="WHVB01000033">
    <property type="protein sequence ID" value="KAF8468112.1"/>
    <property type="molecule type" value="Genomic_DNA"/>
</dbReference>
<evidence type="ECO:0000256" key="5">
    <source>
        <dbReference type="ARBA" id="ARBA00022723"/>
    </source>
</evidence>
<evidence type="ECO:0000313" key="16">
    <source>
        <dbReference type="Proteomes" id="UP000759537"/>
    </source>
</evidence>
<evidence type="ECO:0000256" key="11">
    <source>
        <dbReference type="PIRSR" id="PIRSR606262-2"/>
    </source>
</evidence>
<feature type="binding site" evidence="12">
    <location>
        <position position="97"/>
    </location>
    <ligand>
        <name>Zn(2+)</name>
        <dbReference type="ChEBI" id="CHEBI:29105"/>
        <note>catalytic</note>
    </ligand>
</feature>
<protein>
    <recommendedName>
        <fullName evidence="4 13">Cytidine deaminase</fullName>
        <ecNumber evidence="4 13">3.5.4.5</ecNumber>
    </recommendedName>
    <alternativeName>
        <fullName evidence="8 13">Cytidine aminohydrolase</fullName>
    </alternativeName>
</protein>
<dbReference type="PANTHER" id="PTHR11644">
    <property type="entry name" value="CYTIDINE DEAMINASE"/>
    <property type="match status" value="1"/>
</dbReference>
<accession>A0A9P5JXV8</accession>
<dbReference type="PANTHER" id="PTHR11644:SF2">
    <property type="entry name" value="CYTIDINE DEAMINASE"/>
    <property type="match status" value="1"/>
</dbReference>
<name>A0A9P5JXV8_9AGAM</name>
<reference evidence="15" key="2">
    <citation type="journal article" date="2020" name="Nat. Commun.">
        <title>Large-scale genome sequencing of mycorrhizal fungi provides insights into the early evolution of symbiotic traits.</title>
        <authorList>
            <person name="Miyauchi S."/>
            <person name="Kiss E."/>
            <person name="Kuo A."/>
            <person name="Drula E."/>
            <person name="Kohler A."/>
            <person name="Sanchez-Garcia M."/>
            <person name="Morin E."/>
            <person name="Andreopoulos B."/>
            <person name="Barry K.W."/>
            <person name="Bonito G."/>
            <person name="Buee M."/>
            <person name="Carver A."/>
            <person name="Chen C."/>
            <person name="Cichocki N."/>
            <person name="Clum A."/>
            <person name="Culley D."/>
            <person name="Crous P.W."/>
            <person name="Fauchery L."/>
            <person name="Girlanda M."/>
            <person name="Hayes R.D."/>
            <person name="Keri Z."/>
            <person name="LaButti K."/>
            <person name="Lipzen A."/>
            <person name="Lombard V."/>
            <person name="Magnuson J."/>
            <person name="Maillard F."/>
            <person name="Murat C."/>
            <person name="Nolan M."/>
            <person name="Ohm R.A."/>
            <person name="Pangilinan J."/>
            <person name="Pereira M.F."/>
            <person name="Perotto S."/>
            <person name="Peter M."/>
            <person name="Pfister S."/>
            <person name="Riley R."/>
            <person name="Sitrit Y."/>
            <person name="Stielow J.B."/>
            <person name="Szollosi G."/>
            <person name="Zifcakova L."/>
            <person name="Stursova M."/>
            <person name="Spatafora J.W."/>
            <person name="Tedersoo L."/>
            <person name="Vaario L.M."/>
            <person name="Yamada A."/>
            <person name="Yan M."/>
            <person name="Wang P."/>
            <person name="Xu J."/>
            <person name="Bruns T."/>
            <person name="Baldrian P."/>
            <person name="Vilgalys R."/>
            <person name="Dunand C."/>
            <person name="Henrissat B."/>
            <person name="Grigoriev I.V."/>
            <person name="Hibbett D."/>
            <person name="Nagy L.G."/>
            <person name="Martin F.M."/>
        </authorList>
    </citation>
    <scope>NUCLEOTIDE SEQUENCE</scope>
    <source>
        <strain evidence="15">Prilba</strain>
    </source>
</reference>
<sequence length="154" mass="16330">MTTTTTEPISTRDRERLIRAAIEAKNGSYSPYSKFRVGAALLTPDGQIIKGANVENASYGGTICAERTAVVKAVSEGIRSFVALAVNTDVAQPLAPCGICRQVIREFCALDMSILLVPAGYESDGNSAGLLEMTVEKLLPLSFGPEALELPRPG</sequence>
<evidence type="ECO:0000313" key="15">
    <source>
        <dbReference type="EMBL" id="KAF8468112.1"/>
    </source>
</evidence>
<dbReference type="GO" id="GO:0072527">
    <property type="term" value="P:pyrimidine-containing compound metabolic process"/>
    <property type="evidence" value="ECO:0007669"/>
    <property type="project" value="UniProtKB-ARBA"/>
</dbReference>
<comment type="caution">
    <text evidence="15">The sequence shown here is derived from an EMBL/GenBank/DDBJ whole genome shotgun (WGS) entry which is preliminary data.</text>
</comment>
<dbReference type="GO" id="GO:0004126">
    <property type="term" value="F:cytidine deaminase activity"/>
    <property type="evidence" value="ECO:0007669"/>
    <property type="project" value="UniProtKB-UniRule"/>
</dbReference>
<feature type="domain" description="CMP/dCMP-type deaminase" evidence="14">
    <location>
        <begin position="12"/>
        <end position="146"/>
    </location>
</feature>
<evidence type="ECO:0000256" key="9">
    <source>
        <dbReference type="ARBA" id="ARBA00049558"/>
    </source>
</evidence>
<dbReference type="GO" id="GO:0055086">
    <property type="term" value="P:nucleobase-containing small molecule metabolic process"/>
    <property type="evidence" value="ECO:0007669"/>
    <property type="project" value="UniProtKB-ARBA"/>
</dbReference>
<dbReference type="InterPro" id="IPR050202">
    <property type="entry name" value="Cyt/Deoxycyt_deaminase"/>
</dbReference>
<dbReference type="OrthoDB" id="414540at2759"/>
<keyword evidence="5 12" id="KW-0479">Metal-binding</keyword>
<evidence type="ECO:0000256" key="8">
    <source>
        <dbReference type="ARBA" id="ARBA00032005"/>
    </source>
</evidence>
<dbReference type="PROSITE" id="PS51747">
    <property type="entry name" value="CYT_DCMP_DEAMINASES_2"/>
    <property type="match status" value="1"/>
</dbReference>
<comment type="cofactor">
    <cofactor evidence="1 12 13">
        <name>Zn(2+)</name>
        <dbReference type="ChEBI" id="CHEBI:29105"/>
    </cofactor>
</comment>
<keyword evidence="6 13" id="KW-0378">Hydrolase</keyword>
<evidence type="ECO:0000256" key="1">
    <source>
        <dbReference type="ARBA" id="ARBA00001947"/>
    </source>
</evidence>
<evidence type="ECO:0000256" key="2">
    <source>
        <dbReference type="ARBA" id="ARBA00003949"/>
    </source>
</evidence>
<evidence type="ECO:0000259" key="14">
    <source>
        <dbReference type="PROSITE" id="PS51747"/>
    </source>
</evidence>
<evidence type="ECO:0000256" key="10">
    <source>
        <dbReference type="PIRSR" id="PIRSR606262-1"/>
    </source>
</evidence>
<evidence type="ECO:0000256" key="3">
    <source>
        <dbReference type="ARBA" id="ARBA00006576"/>
    </source>
</evidence>
<keyword evidence="16" id="KW-1185">Reference proteome</keyword>
<feature type="binding site" evidence="12">
    <location>
        <position position="64"/>
    </location>
    <ligand>
        <name>Zn(2+)</name>
        <dbReference type="ChEBI" id="CHEBI:29105"/>
        <note>catalytic</note>
    </ligand>
</feature>
<evidence type="ECO:0000256" key="7">
    <source>
        <dbReference type="ARBA" id="ARBA00022833"/>
    </source>
</evidence>
<dbReference type="GO" id="GO:0042802">
    <property type="term" value="F:identical protein binding"/>
    <property type="evidence" value="ECO:0007669"/>
    <property type="project" value="UniProtKB-ARBA"/>
</dbReference>
<dbReference type="AlphaFoldDB" id="A0A9P5JXV8"/>
<evidence type="ECO:0000256" key="12">
    <source>
        <dbReference type="PIRSR" id="PIRSR606262-3"/>
    </source>
</evidence>
<dbReference type="EC" id="3.5.4.5" evidence="4 13"/>
<dbReference type="GO" id="GO:0005829">
    <property type="term" value="C:cytosol"/>
    <property type="evidence" value="ECO:0007669"/>
    <property type="project" value="TreeGrafter"/>
</dbReference>
<dbReference type="NCBIfam" id="NF004064">
    <property type="entry name" value="PRK05578.1"/>
    <property type="match status" value="1"/>
</dbReference>
<evidence type="ECO:0000256" key="4">
    <source>
        <dbReference type="ARBA" id="ARBA00012783"/>
    </source>
</evidence>
<keyword evidence="7 12" id="KW-0862">Zinc</keyword>
<dbReference type="Pfam" id="PF00383">
    <property type="entry name" value="dCMP_cyt_deam_1"/>
    <property type="match status" value="1"/>
</dbReference>
<gene>
    <name evidence="15" type="ORF">DFH94DRAFT_777204</name>
</gene>